<reference evidence="2" key="1">
    <citation type="submission" date="2023-03" db="EMBL/GenBank/DDBJ databases">
        <title>Complete genome of Cladonia borealis.</title>
        <authorList>
            <person name="Park H."/>
        </authorList>
    </citation>
    <scope>NUCLEOTIDE SEQUENCE</scope>
    <source>
        <strain evidence="2">ANT050790</strain>
    </source>
</reference>
<dbReference type="PANTHER" id="PTHR36142">
    <property type="entry name" value="METALLO-HYDROLASE/OXIDOREDUCTASE SUPERFAMILY PROTEIN"/>
    <property type="match status" value="1"/>
</dbReference>
<dbReference type="EMBL" id="JAFEKC020000004">
    <property type="protein sequence ID" value="KAK0515021.1"/>
    <property type="molecule type" value="Genomic_DNA"/>
</dbReference>
<accession>A0AA39UD04</accession>
<organism evidence="2 3">
    <name type="scientific">Cladonia borealis</name>
    <dbReference type="NCBI Taxonomy" id="184061"/>
    <lineage>
        <taxon>Eukaryota</taxon>
        <taxon>Fungi</taxon>
        <taxon>Dikarya</taxon>
        <taxon>Ascomycota</taxon>
        <taxon>Pezizomycotina</taxon>
        <taxon>Lecanoromycetes</taxon>
        <taxon>OSLEUM clade</taxon>
        <taxon>Lecanoromycetidae</taxon>
        <taxon>Lecanorales</taxon>
        <taxon>Lecanorineae</taxon>
        <taxon>Cladoniaceae</taxon>
        <taxon>Cladonia</taxon>
    </lineage>
</organism>
<dbReference type="PANTHER" id="PTHR36142:SF5">
    <property type="entry name" value="METALLO-BETA-LACTAMASE DOMAIN-CONTAINING PROTEIN"/>
    <property type="match status" value="1"/>
</dbReference>
<dbReference type="InterPro" id="IPR036866">
    <property type="entry name" value="RibonucZ/Hydroxyglut_hydro"/>
</dbReference>
<evidence type="ECO:0000256" key="1">
    <source>
        <dbReference type="SAM" id="MobiDB-lite"/>
    </source>
</evidence>
<name>A0AA39UD04_9LECA</name>
<feature type="compositionally biased region" description="Low complexity" evidence="1">
    <location>
        <begin position="265"/>
        <end position="275"/>
    </location>
</feature>
<dbReference type="Proteomes" id="UP001166286">
    <property type="component" value="Unassembled WGS sequence"/>
</dbReference>
<feature type="compositionally biased region" description="Low complexity" evidence="1">
    <location>
        <begin position="242"/>
        <end position="257"/>
    </location>
</feature>
<comment type="caution">
    <text evidence="2">The sequence shown here is derived from an EMBL/GenBank/DDBJ whole genome shotgun (WGS) entry which is preliminary data.</text>
</comment>
<sequence length="408" mass="44543">MSLTVKHLNGDTTFLLTFSPNEFAPPSPPELQYRQYQQPPGTFSILIDPWISGPSTMWHPKFLLSKHTSPSCIQNLSHIPEPNVVLVSQDKPDHCHEATLRQLDPTSPITTILAEPAAARKIRNFKFFDPAMVHSLRVYSDKKPDSIIRFYIPPMVPGGTSGEATISFIPAKMDVAGVHNAIGITYRPPQSSYIPPNPFGPQSASSQSRFHQLPKEPPAPQNLPLTPPESPEPPIRQTSAMSHSSHSLSHGSGPPSSTFSKHGRSISSSSSVTSTTRLHSEKTLSVIYSPHGVDYSLIRPYASSHLVASAALPLTLLLHSFSRVQNPWWMGGNIATGVPGGVEIAQNLMAKCWISAHDEEKDSSGLSVMSVKTRKYNTEEAREMLRQQKGNNVDVVSLGVGAEMVLKA</sequence>
<proteinExistence type="predicted"/>
<gene>
    <name evidence="2" type="ORF">JMJ35_002400</name>
</gene>
<dbReference type="Gene3D" id="3.60.15.10">
    <property type="entry name" value="Ribonuclease Z/Hydroxyacylglutathione hydrolase-like"/>
    <property type="match status" value="1"/>
</dbReference>
<dbReference type="AlphaFoldDB" id="A0AA39UD04"/>
<feature type="compositionally biased region" description="Pro residues" evidence="1">
    <location>
        <begin position="215"/>
        <end position="234"/>
    </location>
</feature>
<evidence type="ECO:0000313" key="2">
    <source>
        <dbReference type="EMBL" id="KAK0515021.1"/>
    </source>
</evidence>
<evidence type="ECO:0000313" key="3">
    <source>
        <dbReference type="Proteomes" id="UP001166286"/>
    </source>
</evidence>
<feature type="compositionally biased region" description="Polar residues" evidence="1">
    <location>
        <begin position="192"/>
        <end position="210"/>
    </location>
</feature>
<feature type="region of interest" description="Disordered" evidence="1">
    <location>
        <begin position="192"/>
        <end position="275"/>
    </location>
</feature>
<keyword evidence="3" id="KW-1185">Reference proteome</keyword>
<protein>
    <submittedName>
        <fullName evidence="2">Uncharacterized protein</fullName>
    </submittedName>
</protein>